<comment type="caution">
    <text evidence="1">The sequence shown here is derived from an EMBL/GenBank/DDBJ whole genome shotgun (WGS) entry which is preliminary data.</text>
</comment>
<dbReference type="AlphaFoldDB" id="A0A2S9YJ59"/>
<sequence length="152" mass="17054">MADDTIRRLERSGFSRSLDTLTKVSLLGLGLFVAYELADRHLAMLSIFDKLSNREREAFEPILRVLPSSQVASGVRRVATSASDRLGLRARRQHCGPVTPYGLGVADAALPHPFEKPPVDLLDVWALFWVNVCTVDQQVTETNRKLGYFTRR</sequence>
<accession>A0A2S9YJ59</accession>
<dbReference type="Proteomes" id="UP000238823">
    <property type="component" value="Unassembled WGS sequence"/>
</dbReference>
<reference evidence="1 2" key="1">
    <citation type="submission" date="2018-03" db="EMBL/GenBank/DDBJ databases">
        <title>Draft Genome Sequences of the Obligatory Marine Myxobacteria Enhygromyxa salina SWB007.</title>
        <authorList>
            <person name="Poehlein A."/>
            <person name="Moghaddam J.A."/>
            <person name="Harms H."/>
            <person name="Alanjari M."/>
            <person name="Koenig G.M."/>
            <person name="Daniel R."/>
            <person name="Schaeberle T.F."/>
        </authorList>
    </citation>
    <scope>NUCLEOTIDE SEQUENCE [LARGE SCALE GENOMIC DNA]</scope>
    <source>
        <strain evidence="1 2">SWB007</strain>
    </source>
</reference>
<dbReference type="EMBL" id="PVNL01000097">
    <property type="protein sequence ID" value="PRQ05148.1"/>
    <property type="molecule type" value="Genomic_DNA"/>
</dbReference>
<name>A0A2S9YJ59_9BACT</name>
<evidence type="ECO:0000313" key="1">
    <source>
        <dbReference type="EMBL" id="PRQ05148.1"/>
    </source>
</evidence>
<proteinExistence type="predicted"/>
<gene>
    <name evidence="1" type="ORF">ENSA7_47770</name>
</gene>
<protein>
    <submittedName>
        <fullName evidence="1">Uncharacterized protein</fullName>
    </submittedName>
</protein>
<evidence type="ECO:0000313" key="2">
    <source>
        <dbReference type="Proteomes" id="UP000238823"/>
    </source>
</evidence>
<organism evidence="1 2">
    <name type="scientific">Enhygromyxa salina</name>
    <dbReference type="NCBI Taxonomy" id="215803"/>
    <lineage>
        <taxon>Bacteria</taxon>
        <taxon>Pseudomonadati</taxon>
        <taxon>Myxococcota</taxon>
        <taxon>Polyangia</taxon>
        <taxon>Nannocystales</taxon>
        <taxon>Nannocystaceae</taxon>
        <taxon>Enhygromyxa</taxon>
    </lineage>
</organism>